<comment type="similarity">
    <text evidence="3">Belongs to the CSN1 family.</text>
</comment>
<dbReference type="PANTHER" id="PTHR14145">
    <property type="entry name" value="26S PROTESOME SUBUNIT 6"/>
    <property type="match status" value="1"/>
</dbReference>
<evidence type="ECO:0000256" key="6">
    <source>
        <dbReference type="ARBA" id="ARBA00023242"/>
    </source>
</evidence>
<dbReference type="SUPFAM" id="SSF46785">
    <property type="entry name" value="Winged helix' DNA-binding domain"/>
    <property type="match status" value="1"/>
</dbReference>
<dbReference type="Proteomes" id="UP000076580">
    <property type="component" value="Chromosome 01"/>
</dbReference>
<keyword evidence="6" id="KW-0539">Nucleus</keyword>
<dbReference type="InterPro" id="IPR045135">
    <property type="entry name" value="Rpn7_N"/>
</dbReference>
<dbReference type="RefSeq" id="XP_040661177.1">
    <property type="nucleotide sequence ID" value="XM_040800294.1"/>
</dbReference>
<dbReference type="EMBL" id="LAYC01000001">
    <property type="protein sequence ID" value="KYK61825.1"/>
    <property type="molecule type" value="Genomic_DNA"/>
</dbReference>
<accession>A0A151GXJ0</accession>
<comment type="subcellular location">
    <subcellularLocation>
        <location evidence="2">Cytoplasm</location>
    </subcellularLocation>
    <subcellularLocation>
        <location evidence="1">Nucleus</location>
    </subcellularLocation>
</comment>
<dbReference type="GeneID" id="63715612"/>
<name>A0A151GXJ0_DRECN</name>
<organism evidence="9 10">
    <name type="scientific">Drechmeria coniospora</name>
    <name type="common">Nematophagous fungus</name>
    <name type="synonym">Meria coniospora</name>
    <dbReference type="NCBI Taxonomy" id="98403"/>
    <lineage>
        <taxon>Eukaryota</taxon>
        <taxon>Fungi</taxon>
        <taxon>Dikarya</taxon>
        <taxon>Ascomycota</taxon>
        <taxon>Pezizomycotina</taxon>
        <taxon>Sordariomycetes</taxon>
        <taxon>Hypocreomycetidae</taxon>
        <taxon>Hypocreales</taxon>
        <taxon>Ophiocordycipitaceae</taxon>
        <taxon>Drechmeria</taxon>
    </lineage>
</organism>
<comment type="caution">
    <text evidence="9">The sequence shown here is derived from an EMBL/GenBank/DDBJ whole genome shotgun (WGS) entry which is preliminary data.</text>
</comment>
<dbReference type="InParanoid" id="A0A151GXJ0"/>
<keyword evidence="10" id="KW-1185">Reference proteome</keyword>
<evidence type="ECO:0000256" key="4">
    <source>
        <dbReference type="ARBA" id="ARBA00022490"/>
    </source>
</evidence>
<evidence type="ECO:0000256" key="3">
    <source>
        <dbReference type="ARBA" id="ARBA00008793"/>
    </source>
</evidence>
<evidence type="ECO:0000256" key="7">
    <source>
        <dbReference type="SAM" id="MobiDB-lite"/>
    </source>
</evidence>
<dbReference type="InterPro" id="IPR036390">
    <property type="entry name" value="WH_DNA-bd_sf"/>
</dbReference>
<protein>
    <submittedName>
        <fullName evidence="9">26S proteasome subunit RPN7</fullName>
    </submittedName>
</protein>
<proteinExistence type="inferred from homology"/>
<evidence type="ECO:0000256" key="1">
    <source>
        <dbReference type="ARBA" id="ARBA00004123"/>
    </source>
</evidence>
<sequence length="506" mass="56061">MAVSSSKASARRLLSDCLPTSIPPQCFPANHACRDGGGNNTSPASSHALLHHSSPLTHMPRPAQPKLDIELYIQNYLGRTRFDRLLFIGKTCVPLCVEALKAAVAEAKKASNIAHYQEAWESIRAAAPDEPEAAWDASWVERTEADNRVETARLESELKRYKSNMIKESIRMGNQDLGRHLESIGRLTEASDAYARMRQDATSTKHIVDCGIRLAIVSLQRKDWNMVISNVSKILNIPNADDNDSANVYPKILSGIAYMSMAAYATAAEHLLRADSSTSPAVYAEVASSNDVAIYGALTALATMDRRDLQLRVLDNQGFRIFLENEPHIRRAVSFFVNGRYASCLSILDAARPDYLLDIHLHDHLPTLYSRIRTKCIIQYFAPFSRVSIESLEAAFGRDGESIEPELIGMIRDGSLMARIDAKDRLLVAVRPDQRAEMQKEALEVARGYEEEAKERLRRINLVAAGLEIVGKANHDYTLGLRPSDALFDEDGRPLPAEAGAVESYG</sequence>
<feature type="compositionally biased region" description="Low complexity" evidence="7">
    <location>
        <begin position="41"/>
        <end position="58"/>
    </location>
</feature>
<dbReference type="Gene3D" id="1.25.40.570">
    <property type="match status" value="1"/>
</dbReference>
<evidence type="ECO:0000259" key="8">
    <source>
        <dbReference type="PROSITE" id="PS50250"/>
    </source>
</evidence>
<gene>
    <name evidence="9" type="ORF">DCS_02969</name>
</gene>
<keyword evidence="4" id="KW-0963">Cytoplasm</keyword>
<evidence type="ECO:0000256" key="5">
    <source>
        <dbReference type="ARBA" id="ARBA00022790"/>
    </source>
</evidence>
<feature type="region of interest" description="Disordered" evidence="7">
    <location>
        <begin position="37"/>
        <end position="61"/>
    </location>
</feature>
<dbReference type="InterPro" id="IPR019585">
    <property type="entry name" value="Rpn7/CSN1"/>
</dbReference>
<keyword evidence="9" id="KW-0647">Proteasome</keyword>
<dbReference type="Pfam" id="PF10602">
    <property type="entry name" value="RPN7"/>
    <property type="match status" value="1"/>
</dbReference>
<dbReference type="Pfam" id="PF01399">
    <property type="entry name" value="PCI"/>
    <property type="match status" value="1"/>
</dbReference>
<dbReference type="STRING" id="98403.A0A151GXJ0"/>
<dbReference type="AlphaFoldDB" id="A0A151GXJ0"/>
<evidence type="ECO:0000256" key="2">
    <source>
        <dbReference type="ARBA" id="ARBA00004496"/>
    </source>
</evidence>
<dbReference type="GO" id="GO:0008180">
    <property type="term" value="C:COP9 signalosome"/>
    <property type="evidence" value="ECO:0007669"/>
    <property type="project" value="UniProtKB-KW"/>
</dbReference>
<dbReference type="SMART" id="SM00088">
    <property type="entry name" value="PINT"/>
    <property type="match status" value="1"/>
</dbReference>
<dbReference type="InterPro" id="IPR000717">
    <property type="entry name" value="PCI_dom"/>
</dbReference>
<dbReference type="PROSITE" id="PS50250">
    <property type="entry name" value="PCI"/>
    <property type="match status" value="1"/>
</dbReference>
<evidence type="ECO:0000313" key="10">
    <source>
        <dbReference type="Proteomes" id="UP000076580"/>
    </source>
</evidence>
<feature type="domain" description="PCI" evidence="8">
    <location>
        <begin position="274"/>
        <end position="434"/>
    </location>
</feature>
<dbReference type="GO" id="GO:0000502">
    <property type="term" value="C:proteasome complex"/>
    <property type="evidence" value="ECO:0007669"/>
    <property type="project" value="UniProtKB-KW"/>
</dbReference>
<dbReference type="GO" id="GO:0005737">
    <property type="term" value="C:cytoplasm"/>
    <property type="evidence" value="ECO:0007669"/>
    <property type="project" value="UniProtKB-SubCell"/>
</dbReference>
<keyword evidence="5" id="KW-0736">Signalosome</keyword>
<evidence type="ECO:0000313" key="9">
    <source>
        <dbReference type="EMBL" id="KYK61825.1"/>
    </source>
</evidence>
<reference evidence="9 10" key="1">
    <citation type="journal article" date="2016" name="Sci. Rep.">
        <title>Insights into Adaptations to a Near-Obligate Nematode Endoparasitic Lifestyle from the Finished Genome of Drechmeria coniospora.</title>
        <authorList>
            <person name="Zhang L."/>
            <person name="Zhou Z."/>
            <person name="Guo Q."/>
            <person name="Fokkens L."/>
            <person name="Miskei M."/>
            <person name="Pocsi I."/>
            <person name="Zhang W."/>
            <person name="Chen M."/>
            <person name="Wang L."/>
            <person name="Sun Y."/>
            <person name="Donzelli B.G."/>
            <person name="Gibson D.M."/>
            <person name="Nelson D.R."/>
            <person name="Luo J.G."/>
            <person name="Rep M."/>
            <person name="Liu H."/>
            <person name="Yang S."/>
            <person name="Wang J."/>
            <person name="Krasnoff S.B."/>
            <person name="Xu Y."/>
            <person name="Molnar I."/>
            <person name="Lin M."/>
        </authorList>
    </citation>
    <scope>NUCLEOTIDE SEQUENCE [LARGE SCALE GENOMIC DNA]</scope>
    <source>
        <strain evidence="9 10">ARSEF 6962</strain>
    </source>
</reference>
<dbReference type="PANTHER" id="PTHR14145:SF2">
    <property type="entry name" value="COP9 SIGNALOSOME COMPLEX SUBUNIT 1"/>
    <property type="match status" value="1"/>
</dbReference>